<sequence length="340" mass="38484">MTSTINVPLSRLSLDAQRRHEQLRDYFCDKDAVAIQVAGEWELVLEWSNDAFRYVDPRLDEGLAWWGRDLRYQDMAGARKRRGRVLLSLNDTWTLESWSQWLTGRSDDVDIVVLHVDDHKDLGAPRIFQRLENWIDPIEGRVVELCDPQTVTSAILSGALGMGSFLTPFLHYVPTADVRHLCQGPKCSETVDAIVQRELIPDSLLDPDALRPSITLVPDGLGVGRGRYRFTSNLNDWLEGIDVSSDSTIGILLHIDMDYFCNRYDGDSDAIEYPGPLNPSLAEILDQIDTFTHALRCRGLLERLDDIVIAFSPGFFPAEFWAHSCERLLAGLGESPWLDR</sequence>
<gene>
    <name evidence="1" type="ORF">PSAKL28_19920</name>
</gene>
<dbReference type="OrthoDB" id="581720at2"/>
<organism evidence="1 2">
    <name type="scientific">Pseudomonas alkylphenolica</name>
    <dbReference type="NCBI Taxonomy" id="237609"/>
    <lineage>
        <taxon>Bacteria</taxon>
        <taxon>Pseudomonadati</taxon>
        <taxon>Pseudomonadota</taxon>
        <taxon>Gammaproteobacteria</taxon>
        <taxon>Pseudomonadales</taxon>
        <taxon>Pseudomonadaceae</taxon>
        <taxon>Pseudomonas</taxon>
    </lineage>
</organism>
<dbReference type="HOGENOM" id="CLU_820774_0_0_6"/>
<evidence type="ECO:0000313" key="1">
    <source>
        <dbReference type="EMBL" id="AIL61213.1"/>
    </source>
</evidence>
<dbReference type="RefSeq" id="WP_038609701.1">
    <property type="nucleotide sequence ID" value="NZ_CP009048.1"/>
</dbReference>
<dbReference type="AlphaFoldDB" id="A0A077F6W3"/>
<accession>A0A077F6W3</accession>
<name>A0A077F6W3_9PSED</name>
<reference evidence="1 2" key="1">
    <citation type="submission" date="2014-07" db="EMBL/GenBank/DDBJ databases">
        <authorList>
            <person name="Lee K."/>
            <person name="Lim J.Y."/>
            <person name="Hwang I."/>
        </authorList>
    </citation>
    <scope>NUCLEOTIDE SEQUENCE [LARGE SCALE GENOMIC DNA]</scope>
    <source>
        <strain evidence="1 2">KL28</strain>
    </source>
</reference>
<evidence type="ECO:0000313" key="2">
    <source>
        <dbReference type="Proteomes" id="UP000028931"/>
    </source>
</evidence>
<dbReference type="EMBL" id="CP009048">
    <property type="protein sequence ID" value="AIL61213.1"/>
    <property type="molecule type" value="Genomic_DNA"/>
</dbReference>
<dbReference type="Proteomes" id="UP000028931">
    <property type="component" value="Chromosome"/>
</dbReference>
<dbReference type="eggNOG" id="ENOG5030585">
    <property type="taxonomic scope" value="Bacteria"/>
</dbReference>
<protein>
    <submittedName>
        <fullName evidence="1">Uncharacterized protein</fullName>
    </submittedName>
</protein>
<dbReference type="KEGG" id="palk:PSAKL28_19920"/>
<proteinExistence type="predicted"/>